<proteinExistence type="predicted"/>
<sequence length="135" mass="15075">MAHRQLSLHYRETTTTASSSHCAEVASLFPIDDVIIATMSYPSLYLFFTRSNLSFPRFLQQPRVPQQQHRATVHNSIALPFTIVPSGFKGVAVRDTDFTATVPDGAPFQRDTIAARQHSVILKMEVMLSDPTTLI</sequence>
<comment type="caution">
    <text evidence="1">The sequence shown here is derived from an EMBL/GenBank/DDBJ whole genome shotgun (WGS) entry which is preliminary data.</text>
</comment>
<dbReference type="EMBL" id="CACTIH010000630">
    <property type="protein sequence ID" value="CAA2961821.1"/>
    <property type="molecule type" value="Genomic_DNA"/>
</dbReference>
<reference evidence="1 2" key="1">
    <citation type="submission" date="2019-12" db="EMBL/GenBank/DDBJ databases">
        <authorList>
            <person name="Alioto T."/>
            <person name="Alioto T."/>
            <person name="Gomez Garrido J."/>
        </authorList>
    </citation>
    <scope>NUCLEOTIDE SEQUENCE [LARGE SCALE GENOMIC DNA]</scope>
</reference>
<keyword evidence="2" id="KW-1185">Reference proteome</keyword>
<evidence type="ECO:0000313" key="1">
    <source>
        <dbReference type="EMBL" id="CAA2961821.1"/>
    </source>
</evidence>
<gene>
    <name evidence="1" type="ORF">OLEA9_A007561</name>
</gene>
<protein>
    <submittedName>
        <fullName evidence="1">Uncharacterized protein</fullName>
    </submittedName>
</protein>
<name>A0A8S0Q4J6_OLEEU</name>
<dbReference type="Proteomes" id="UP000594638">
    <property type="component" value="Unassembled WGS sequence"/>
</dbReference>
<accession>A0A8S0Q4J6</accession>
<evidence type="ECO:0000313" key="2">
    <source>
        <dbReference type="Proteomes" id="UP000594638"/>
    </source>
</evidence>
<organism evidence="1 2">
    <name type="scientific">Olea europaea subsp. europaea</name>
    <dbReference type="NCBI Taxonomy" id="158383"/>
    <lineage>
        <taxon>Eukaryota</taxon>
        <taxon>Viridiplantae</taxon>
        <taxon>Streptophyta</taxon>
        <taxon>Embryophyta</taxon>
        <taxon>Tracheophyta</taxon>
        <taxon>Spermatophyta</taxon>
        <taxon>Magnoliopsida</taxon>
        <taxon>eudicotyledons</taxon>
        <taxon>Gunneridae</taxon>
        <taxon>Pentapetalae</taxon>
        <taxon>asterids</taxon>
        <taxon>lamiids</taxon>
        <taxon>Lamiales</taxon>
        <taxon>Oleaceae</taxon>
        <taxon>Oleeae</taxon>
        <taxon>Olea</taxon>
    </lineage>
</organism>
<dbReference type="AlphaFoldDB" id="A0A8S0Q4J6"/>
<dbReference type="Gramene" id="OE9A007561T1">
    <property type="protein sequence ID" value="OE9A007561C1"/>
    <property type="gene ID" value="OE9A007561"/>
</dbReference>